<feature type="repeat" description="WD" evidence="3">
    <location>
        <begin position="199"/>
        <end position="241"/>
    </location>
</feature>
<feature type="repeat" description="WD" evidence="3">
    <location>
        <begin position="284"/>
        <end position="323"/>
    </location>
</feature>
<dbReference type="PROSITE" id="PS50082">
    <property type="entry name" value="WD_REPEATS_2"/>
    <property type="match status" value="5"/>
</dbReference>
<dbReference type="PANTHER" id="PTHR44090">
    <property type="entry name" value="WD REPEAT-CONTAINING PROTEIN 61"/>
    <property type="match status" value="1"/>
</dbReference>
<evidence type="ECO:0000313" key="6">
    <source>
        <dbReference type="EnsemblPlants" id="Pp3c2_28090V3.1"/>
    </source>
</evidence>
<dbReference type="InterPro" id="IPR020472">
    <property type="entry name" value="WD40_PAC1"/>
</dbReference>
<keyword evidence="1 3" id="KW-0853">WD repeat</keyword>
<dbReference type="Gramene" id="Pp3c2_28110V3.2">
    <property type="protein sequence ID" value="Pp3c2_28110V3.2"/>
    <property type="gene ID" value="Pp3c2_28110"/>
</dbReference>
<dbReference type="Gene3D" id="2.130.10.10">
    <property type="entry name" value="YVTN repeat-like/Quinoprotein amine dehydrogenase"/>
    <property type="match status" value="1"/>
</dbReference>
<accession>A9RQJ4</accession>
<evidence type="ECO:0000313" key="5">
    <source>
        <dbReference type="EMBL" id="PNR60510.1"/>
    </source>
</evidence>
<dbReference type="PROSITE" id="PS00678">
    <property type="entry name" value="WD_REPEATS_1"/>
    <property type="match status" value="1"/>
</dbReference>
<reference evidence="4 7" key="2">
    <citation type="journal article" date="2018" name="Plant J.">
        <title>The Physcomitrella patens chromosome-scale assembly reveals moss genome structure and evolution.</title>
        <authorList>
            <person name="Lang D."/>
            <person name="Ullrich K.K."/>
            <person name="Murat F."/>
            <person name="Fuchs J."/>
            <person name="Jenkins J."/>
            <person name="Haas F.B."/>
            <person name="Piednoel M."/>
            <person name="Gundlach H."/>
            <person name="Van Bel M."/>
            <person name="Meyberg R."/>
            <person name="Vives C."/>
            <person name="Morata J."/>
            <person name="Symeonidi A."/>
            <person name="Hiss M."/>
            <person name="Muchero W."/>
            <person name="Kamisugi Y."/>
            <person name="Saleh O."/>
            <person name="Blanc G."/>
            <person name="Decker E.L."/>
            <person name="van Gessel N."/>
            <person name="Grimwood J."/>
            <person name="Hayes R.D."/>
            <person name="Graham S.W."/>
            <person name="Gunter L.E."/>
            <person name="McDaniel S.F."/>
            <person name="Hoernstein S.N.W."/>
            <person name="Larsson A."/>
            <person name="Li F.W."/>
            <person name="Perroud P.F."/>
            <person name="Phillips J."/>
            <person name="Ranjan P."/>
            <person name="Rokshar D.S."/>
            <person name="Rothfels C.J."/>
            <person name="Schneider L."/>
            <person name="Shu S."/>
            <person name="Stevenson D.W."/>
            <person name="Thummler F."/>
            <person name="Tillich M."/>
            <person name="Villarreal Aguilar J.C."/>
            <person name="Widiez T."/>
            <person name="Wong G.K."/>
            <person name="Wymore A."/>
            <person name="Zhang Y."/>
            <person name="Zimmer A.D."/>
            <person name="Quatrano R.S."/>
            <person name="Mayer K.F.X."/>
            <person name="Goodstein D."/>
            <person name="Casacuberta J.M."/>
            <person name="Vandepoele K."/>
            <person name="Reski R."/>
            <person name="Cuming A.C."/>
            <person name="Tuskan G.A."/>
            <person name="Maumus F."/>
            <person name="Salse J."/>
            <person name="Schmutz J."/>
            <person name="Rensing S.A."/>
        </authorList>
    </citation>
    <scope>NUCLEOTIDE SEQUENCE [LARGE SCALE GENOMIC DNA]</scope>
    <source>
        <strain evidence="6 7">cv. Gransden 2004</strain>
    </source>
</reference>
<dbReference type="GeneID" id="112275705"/>
<organism evidence="4">
    <name type="scientific">Physcomitrium patens</name>
    <name type="common">Spreading-leaved earth moss</name>
    <name type="synonym">Physcomitrella patens</name>
    <dbReference type="NCBI Taxonomy" id="3218"/>
    <lineage>
        <taxon>Eukaryota</taxon>
        <taxon>Viridiplantae</taxon>
        <taxon>Streptophyta</taxon>
        <taxon>Embryophyta</taxon>
        <taxon>Bryophyta</taxon>
        <taxon>Bryophytina</taxon>
        <taxon>Bryopsida</taxon>
        <taxon>Funariidae</taxon>
        <taxon>Funariales</taxon>
        <taxon>Funariaceae</taxon>
        <taxon>Physcomitrium</taxon>
    </lineage>
</organism>
<dbReference type="OrthoDB" id="538223at2759"/>
<dbReference type="InterPro" id="IPR015943">
    <property type="entry name" value="WD40/YVTN_repeat-like_dom_sf"/>
</dbReference>
<dbReference type="InterPro" id="IPR036322">
    <property type="entry name" value="WD40_repeat_dom_sf"/>
</dbReference>
<dbReference type="CDD" id="cd00200">
    <property type="entry name" value="WD40"/>
    <property type="match status" value="1"/>
</dbReference>
<dbReference type="SMART" id="SM00320">
    <property type="entry name" value="WD40"/>
    <property type="match status" value="7"/>
</dbReference>
<gene>
    <name evidence="6" type="primary">LOC112275705</name>
    <name evidence="4" type="ORF">PHYPA_003302</name>
    <name evidence="5" type="ORF">PHYPA_003303</name>
</gene>
<keyword evidence="7" id="KW-1185">Reference proteome</keyword>
<name>A9RQJ4_PHYPA</name>
<dbReference type="STRING" id="3218.A9RQJ4"/>
<dbReference type="PRINTS" id="PR00320">
    <property type="entry name" value="GPROTEINBRPT"/>
</dbReference>
<evidence type="ECO:0000256" key="2">
    <source>
        <dbReference type="ARBA" id="ARBA00022737"/>
    </source>
</evidence>
<keyword evidence="2" id="KW-0677">Repeat</keyword>
<dbReference type="Pfam" id="PF00400">
    <property type="entry name" value="WD40"/>
    <property type="match status" value="7"/>
</dbReference>
<dbReference type="PROSITE" id="PS50294">
    <property type="entry name" value="WD_REPEATS_REGION"/>
    <property type="match status" value="2"/>
</dbReference>
<sequence length="323" mass="34275">MKVNSLKNVAGAHNDGIWAAAWAPATDSRPGLLITGSVDETVKLWRGDELECERTNTGHSLGVVAVAAHPGGRIAASTSLDSFVRVFDIDSNATVTTLEAPPSEAWLMQFDPKGELLAVAGGGSCSVKIWNTTSWKLEQSLTVPKAENGADGKAADKVGLGKFVLGVAWSMDGKNLACSTMDGTVAIFDVGKGKLIHTLEGHNMPVRSLVFSPADNHVLFTACDDKHIHMYDARSRMLVSAFSGHASWVLSVDASPEGAAIATGSSDKTVRLWDLKMRASIQTVTDHTDQVWAVAFRPSGEGSSSGRLASVSDDKSISLYEYT</sequence>
<dbReference type="EnsemblPlants" id="Pp3c2_28090V3.2">
    <property type="protein sequence ID" value="Pp3c2_28090V3.2"/>
    <property type="gene ID" value="Pp3c2_28090"/>
</dbReference>
<protein>
    <recommendedName>
        <fullName evidence="8">Anaphase-promoting complex subunit 4 WD40 domain-containing protein</fullName>
    </recommendedName>
</protein>
<evidence type="ECO:0000313" key="7">
    <source>
        <dbReference type="Proteomes" id="UP000006727"/>
    </source>
</evidence>
<dbReference type="RefSeq" id="XP_024362073.1">
    <property type="nucleotide sequence ID" value="XM_024506305.2"/>
</dbReference>
<feature type="repeat" description="WD" evidence="3">
    <location>
        <begin position="56"/>
        <end position="97"/>
    </location>
</feature>
<dbReference type="InterPro" id="IPR019775">
    <property type="entry name" value="WD40_repeat_CS"/>
</dbReference>
<dbReference type="Proteomes" id="UP000006727">
    <property type="component" value="Chromosome 2"/>
</dbReference>
<dbReference type="eggNOG" id="KOG4155">
    <property type="taxonomic scope" value="Eukaryota"/>
</dbReference>
<reference evidence="4 7" key="1">
    <citation type="journal article" date="2008" name="Science">
        <title>The Physcomitrella genome reveals evolutionary insights into the conquest of land by plants.</title>
        <authorList>
            <person name="Rensing S."/>
            <person name="Lang D."/>
            <person name="Zimmer A."/>
            <person name="Terry A."/>
            <person name="Salamov A."/>
            <person name="Shapiro H."/>
            <person name="Nishiyama T."/>
            <person name="Perroud P.-F."/>
            <person name="Lindquist E."/>
            <person name="Kamisugi Y."/>
            <person name="Tanahashi T."/>
            <person name="Sakakibara K."/>
            <person name="Fujita T."/>
            <person name="Oishi K."/>
            <person name="Shin-I T."/>
            <person name="Kuroki Y."/>
            <person name="Toyoda A."/>
            <person name="Suzuki Y."/>
            <person name="Hashimoto A."/>
            <person name="Yamaguchi K."/>
            <person name="Sugano A."/>
            <person name="Kohara Y."/>
            <person name="Fujiyama A."/>
            <person name="Anterola A."/>
            <person name="Aoki S."/>
            <person name="Ashton N."/>
            <person name="Barbazuk W.B."/>
            <person name="Barker E."/>
            <person name="Bennetzen J."/>
            <person name="Bezanilla M."/>
            <person name="Blankenship R."/>
            <person name="Cho S.H."/>
            <person name="Dutcher S."/>
            <person name="Estelle M."/>
            <person name="Fawcett J.A."/>
            <person name="Gundlach H."/>
            <person name="Hanada K."/>
            <person name="Heyl A."/>
            <person name="Hicks K.A."/>
            <person name="Hugh J."/>
            <person name="Lohr M."/>
            <person name="Mayer K."/>
            <person name="Melkozernov A."/>
            <person name="Murata T."/>
            <person name="Nelson D."/>
            <person name="Pils B."/>
            <person name="Prigge M."/>
            <person name="Reiss B."/>
            <person name="Renner T."/>
            <person name="Rombauts S."/>
            <person name="Rushton P."/>
            <person name="Sanderfoot A."/>
            <person name="Schween G."/>
            <person name="Shiu S.-H."/>
            <person name="Stueber K."/>
            <person name="Theodoulou F.L."/>
            <person name="Tu H."/>
            <person name="Van de Peer Y."/>
            <person name="Verrier P.J."/>
            <person name="Waters E."/>
            <person name="Wood A."/>
            <person name="Yang L."/>
            <person name="Cove D."/>
            <person name="Cuming A."/>
            <person name="Hasebe M."/>
            <person name="Lucas S."/>
            <person name="Mishler D.B."/>
            <person name="Reski R."/>
            <person name="Grigoriev I."/>
            <person name="Quatrano R.S."/>
            <person name="Boore J.L."/>
        </authorList>
    </citation>
    <scope>NUCLEOTIDE SEQUENCE [LARGE SCALE GENOMIC DNA]</scope>
    <source>
        <strain evidence="6 7">cv. Gransden 2004</strain>
    </source>
</reference>
<dbReference type="Gramene" id="Pp3c2_28090V3.2">
    <property type="protein sequence ID" value="Pp3c2_28090V3.2"/>
    <property type="gene ID" value="Pp3c2_28090"/>
</dbReference>
<dbReference type="EnsemblPlants" id="Pp3c2_28110V3.1">
    <property type="protein sequence ID" value="Pp3c2_28110V3.1"/>
    <property type="gene ID" value="Pp3c2_28110"/>
</dbReference>
<dbReference type="Gramene" id="Pp3c2_28110V3.1">
    <property type="protein sequence ID" value="Pp3c2_28110V3.1"/>
    <property type="gene ID" value="Pp3c2_28110"/>
</dbReference>
<dbReference type="PaxDb" id="3218-PP1S22_259V6.1"/>
<dbReference type="OMA" id="LDSSMCL"/>
<evidence type="ECO:0000313" key="4">
    <source>
        <dbReference type="EMBL" id="PNR60509.1"/>
    </source>
</evidence>
<dbReference type="GO" id="GO:0016593">
    <property type="term" value="C:Cdc73/Paf1 complex"/>
    <property type="evidence" value="ECO:0000318"/>
    <property type="project" value="GO_Central"/>
</dbReference>
<feature type="repeat" description="WD" evidence="3">
    <location>
        <begin position="10"/>
        <end position="45"/>
    </location>
</feature>
<dbReference type="InterPro" id="IPR051510">
    <property type="entry name" value="SKI8"/>
</dbReference>
<evidence type="ECO:0000256" key="1">
    <source>
        <dbReference type="ARBA" id="ARBA00022574"/>
    </source>
</evidence>
<dbReference type="EMBL" id="ABEU02000002">
    <property type="protein sequence ID" value="PNR60509.1"/>
    <property type="molecule type" value="Genomic_DNA"/>
</dbReference>
<evidence type="ECO:0000256" key="3">
    <source>
        <dbReference type="PROSITE-ProRule" id="PRU00221"/>
    </source>
</evidence>
<reference evidence="6" key="3">
    <citation type="submission" date="2020-12" db="UniProtKB">
        <authorList>
            <consortium name="EnsemblPlants"/>
        </authorList>
    </citation>
    <scope>IDENTIFICATION</scope>
</reference>
<dbReference type="InterPro" id="IPR001680">
    <property type="entry name" value="WD40_rpt"/>
</dbReference>
<dbReference type="Gramene" id="Pp3c2_28090V3.1">
    <property type="protein sequence ID" value="Pp3c2_28090V3.1"/>
    <property type="gene ID" value="Pp3c2_28090"/>
</dbReference>
<dbReference type="PANTHER" id="PTHR44090:SF1">
    <property type="entry name" value="SUPERKILLER COMPLEX PROTEIN 8"/>
    <property type="match status" value="1"/>
</dbReference>
<dbReference type="EnsemblPlants" id="Pp3c2_28090V3.1">
    <property type="protein sequence ID" value="Pp3c2_28090V3.1"/>
    <property type="gene ID" value="Pp3c2_28090"/>
</dbReference>
<dbReference type="AlphaFoldDB" id="A9RQJ4"/>
<proteinExistence type="predicted"/>
<dbReference type="EMBL" id="ABEU02000002">
    <property type="protein sequence ID" value="PNR60510.1"/>
    <property type="molecule type" value="Genomic_DNA"/>
</dbReference>
<evidence type="ECO:0008006" key="8">
    <source>
        <dbReference type="Google" id="ProtNLM"/>
    </source>
</evidence>
<feature type="repeat" description="WD" evidence="3">
    <location>
        <begin position="242"/>
        <end position="283"/>
    </location>
</feature>
<dbReference type="HOGENOM" id="CLU_000288_57_11_1"/>
<dbReference type="SUPFAM" id="SSF50978">
    <property type="entry name" value="WD40 repeat-like"/>
    <property type="match status" value="1"/>
</dbReference>
<dbReference type="EnsemblPlants" id="Pp3c2_28110V3.2">
    <property type="protein sequence ID" value="Pp3c2_28110V3.2"/>
    <property type="gene ID" value="Pp3c2_28110"/>
</dbReference>